<feature type="transmembrane region" description="Helical" evidence="7">
    <location>
        <begin position="173"/>
        <end position="197"/>
    </location>
</feature>
<feature type="domain" description="NADH:quinone oxidoreductase/Mrp antiporter transmembrane" evidence="9">
    <location>
        <begin position="127"/>
        <end position="346"/>
    </location>
</feature>
<reference evidence="10 11" key="1">
    <citation type="submission" date="2019-04" db="EMBL/GenBank/DDBJ databases">
        <title>Genome sequence of strain 7209-2.</title>
        <authorList>
            <person name="Gao J."/>
            <person name="Sun J."/>
        </authorList>
    </citation>
    <scope>NUCLEOTIDE SEQUENCE [LARGE SCALE GENOMIC DNA]</scope>
    <source>
        <strain evidence="10 11">7209-2</strain>
    </source>
</reference>
<comment type="subunit">
    <text evidence="7">Forms a complex with DabA.</text>
</comment>
<feature type="transmembrane region" description="Helical" evidence="7">
    <location>
        <begin position="391"/>
        <end position="411"/>
    </location>
</feature>
<dbReference type="PANTHER" id="PTHR42829:SF1">
    <property type="entry name" value="INORGANIC CARBON TRANSPORTER SUBUNIT DABB-RELATED"/>
    <property type="match status" value="1"/>
</dbReference>
<accession>A0ABY2QVJ4</accession>
<protein>
    <recommendedName>
        <fullName evidence="7">Probable inorganic carbon transporter subunit DabB</fullName>
    </recommendedName>
</protein>
<sequence length="527" mass="55159">MIHMLPLLAPLLLAGASLCAFQAPGLRPRQAIRIAEFAALGSILVAILSAVVLVVQGPGTSPVIGYGYFALASRLDLVSLVLLLLVSFIGWVVLRYAGTFLDGEERQGPFTGWMTATLAAVLLLVQSGTLLQLVVGWVATSMLLHQLLLFYPDRIAAQRAARKKFIVSRTGDAALIGAVVLLAISFGTGDIATILAAAREGEGLPLTIAAAALLAVAALLKSAQFPTHGWLTEVMETPTPVSALLHAGVVNAGGFLLIRFADVMLQAPVVLAVLVMVGGFTALFGSLVMLTQSAVKTSLAWSTVAQMGFMILQCGLALFPIALLHIVAHSLYKAHAFLASGSAIETVASIKRPGPVAIPNAKAVGRAFLLALTIYAVIGVLFGFADKPPQALALGAILIFGVAYLIAQGLADAAPRALTWRTSLYAISAATAYFALQRVSDKLMLGTLPATPQPGPLEWTLMLLAVVTFGVVAVAQSLFPLWAYHPAAAGLRVHLANGLYVNALFDRLLGGWTLPRNTSATPASVKE</sequence>
<feature type="transmembrane region" description="Helical" evidence="7">
    <location>
        <begin position="241"/>
        <end position="261"/>
    </location>
</feature>
<evidence type="ECO:0000313" key="10">
    <source>
        <dbReference type="EMBL" id="THV15106.1"/>
    </source>
</evidence>
<dbReference type="InterPro" id="IPR046396">
    <property type="entry name" value="Transporter_DabB"/>
</dbReference>
<evidence type="ECO:0000256" key="1">
    <source>
        <dbReference type="ARBA" id="ARBA00004127"/>
    </source>
</evidence>
<evidence type="ECO:0000256" key="5">
    <source>
        <dbReference type="ARBA" id="ARBA00022989"/>
    </source>
</evidence>
<keyword evidence="4 7" id="KW-0812">Transmembrane</keyword>
<feature type="transmembrane region" description="Helical" evidence="7">
    <location>
        <begin position="267"/>
        <end position="288"/>
    </location>
</feature>
<dbReference type="InterPro" id="IPR003945">
    <property type="entry name" value="NU5C-like"/>
</dbReference>
<comment type="similarity">
    <text evidence="7">Belongs to the inorganic carbon transporter (TC 9.A.2) DabB family.</text>
</comment>
<feature type="transmembrane region" description="Helical" evidence="7">
    <location>
        <begin position="459"/>
        <end position="484"/>
    </location>
</feature>
<feature type="transmembrane region" description="Helical" evidence="7">
    <location>
        <begin position="423"/>
        <end position="439"/>
    </location>
</feature>
<evidence type="ECO:0000256" key="7">
    <source>
        <dbReference type="HAMAP-Rule" id="MF_00862"/>
    </source>
</evidence>
<evidence type="ECO:0000256" key="4">
    <source>
        <dbReference type="ARBA" id="ARBA00022692"/>
    </source>
</evidence>
<keyword evidence="3 7" id="KW-1003">Cell membrane</keyword>
<dbReference type="InterPro" id="IPR001750">
    <property type="entry name" value="ND/Mrp_TM"/>
</dbReference>
<evidence type="ECO:0000256" key="2">
    <source>
        <dbReference type="ARBA" id="ARBA00022448"/>
    </source>
</evidence>
<feature type="transmembrane region" description="Helical" evidence="7">
    <location>
        <begin position="309"/>
        <end position="328"/>
    </location>
</feature>
<dbReference type="HAMAP" id="MF_00862">
    <property type="entry name" value="DabB"/>
    <property type="match status" value="1"/>
</dbReference>
<evidence type="ECO:0000313" key="11">
    <source>
        <dbReference type="Proteomes" id="UP000309667"/>
    </source>
</evidence>
<name>A0ABY2QVJ4_9HYPH</name>
<evidence type="ECO:0000256" key="8">
    <source>
        <dbReference type="RuleBase" id="RU000320"/>
    </source>
</evidence>
<evidence type="ECO:0000256" key="6">
    <source>
        <dbReference type="ARBA" id="ARBA00023136"/>
    </source>
</evidence>
<dbReference type="PRINTS" id="PR01434">
    <property type="entry name" value="NADHDHGNASE5"/>
</dbReference>
<evidence type="ECO:0000259" key="9">
    <source>
        <dbReference type="Pfam" id="PF00361"/>
    </source>
</evidence>
<evidence type="ECO:0000256" key="3">
    <source>
        <dbReference type="ARBA" id="ARBA00022475"/>
    </source>
</evidence>
<keyword evidence="2 7" id="KW-0813">Transport</keyword>
<comment type="subcellular location">
    <subcellularLocation>
        <location evidence="7">Cell membrane</location>
        <topology evidence="7">Multi-pass membrane protein</topology>
    </subcellularLocation>
    <subcellularLocation>
        <location evidence="1">Endomembrane system</location>
        <topology evidence="1">Multi-pass membrane protein</topology>
    </subcellularLocation>
    <subcellularLocation>
        <location evidence="8">Membrane</location>
        <topology evidence="8">Multi-pass membrane protein</topology>
    </subcellularLocation>
</comment>
<feature type="transmembrane region" description="Helical" evidence="7">
    <location>
        <begin position="37"/>
        <end position="57"/>
    </location>
</feature>
<keyword evidence="11" id="KW-1185">Reference proteome</keyword>
<dbReference type="Proteomes" id="UP000309667">
    <property type="component" value="Unassembled WGS sequence"/>
</dbReference>
<feature type="transmembrane region" description="Helical" evidence="7">
    <location>
        <begin position="77"/>
        <end position="98"/>
    </location>
</feature>
<dbReference type="Pfam" id="PF00361">
    <property type="entry name" value="Proton_antipo_M"/>
    <property type="match status" value="1"/>
</dbReference>
<keyword evidence="6 7" id="KW-0472">Membrane</keyword>
<gene>
    <name evidence="7" type="primary">dabB</name>
    <name evidence="10" type="ORF">E9677_06995</name>
</gene>
<dbReference type="PANTHER" id="PTHR42829">
    <property type="entry name" value="NADH-UBIQUINONE OXIDOREDUCTASE CHAIN 5"/>
    <property type="match status" value="1"/>
</dbReference>
<comment type="caution">
    <text evidence="10">The sequence shown here is derived from an EMBL/GenBank/DDBJ whole genome shotgun (WGS) entry which is preliminary data.</text>
</comment>
<comment type="function">
    <text evidence="7">Part of an energy-coupled inorganic carbon pump.</text>
</comment>
<dbReference type="EMBL" id="STGT01000002">
    <property type="protein sequence ID" value="THV15106.1"/>
    <property type="molecule type" value="Genomic_DNA"/>
</dbReference>
<keyword evidence="5 7" id="KW-1133">Transmembrane helix</keyword>
<feature type="transmembrane region" description="Helical" evidence="7">
    <location>
        <begin position="203"/>
        <end position="220"/>
    </location>
</feature>
<proteinExistence type="inferred from homology"/>
<organism evidence="10 11">
    <name type="scientific">Rhizobium rhizophilum</name>
    <dbReference type="NCBI Taxonomy" id="1850373"/>
    <lineage>
        <taxon>Bacteria</taxon>
        <taxon>Pseudomonadati</taxon>
        <taxon>Pseudomonadota</taxon>
        <taxon>Alphaproteobacteria</taxon>
        <taxon>Hyphomicrobiales</taxon>
        <taxon>Rhizobiaceae</taxon>
        <taxon>Rhizobium/Agrobacterium group</taxon>
        <taxon>Rhizobium</taxon>
    </lineage>
</organism>
<feature type="transmembrane region" description="Helical" evidence="7">
    <location>
        <begin position="363"/>
        <end position="385"/>
    </location>
</feature>
<feature type="transmembrane region" description="Helical" evidence="7">
    <location>
        <begin position="6"/>
        <end position="25"/>
    </location>
</feature>